<dbReference type="Proteomes" id="UP000041595">
    <property type="component" value="Unassembled WGS sequence"/>
</dbReference>
<accession>A0A0T9TXP7</accession>
<dbReference type="InterPro" id="IPR045943">
    <property type="entry name" value="DUF6363"/>
</dbReference>
<reference evidence="6 7" key="1">
    <citation type="submission" date="2015-03" db="EMBL/GenBank/DDBJ databases">
        <authorList>
            <person name="Murphy D."/>
        </authorList>
    </citation>
    <scope>NUCLEOTIDE SEQUENCE [LARGE SCALE GENOMIC DNA]</scope>
    <source>
        <strain evidence="6 7">IP06005</strain>
    </source>
</reference>
<dbReference type="Gene3D" id="3.40.1090.10">
    <property type="entry name" value="Cytosolic phospholipase A2 catalytic domain"/>
    <property type="match status" value="2"/>
</dbReference>
<dbReference type="CDD" id="cd07208">
    <property type="entry name" value="Pat_hypo_Ecoli_yjju_like"/>
    <property type="match status" value="1"/>
</dbReference>
<dbReference type="SUPFAM" id="SSF52151">
    <property type="entry name" value="FabD/lysophospholipase-like"/>
    <property type="match status" value="1"/>
</dbReference>
<evidence type="ECO:0000259" key="5">
    <source>
        <dbReference type="PROSITE" id="PS51635"/>
    </source>
</evidence>
<feature type="domain" description="PNPLA" evidence="5">
    <location>
        <begin position="27"/>
        <end position="196"/>
    </location>
</feature>
<evidence type="ECO:0000256" key="3">
    <source>
        <dbReference type="ARBA" id="ARBA00023098"/>
    </source>
</evidence>
<dbReference type="InterPro" id="IPR002641">
    <property type="entry name" value="PNPLA_dom"/>
</dbReference>
<feature type="active site" description="Proton acceptor" evidence="4">
    <location>
        <position position="183"/>
    </location>
</feature>
<evidence type="ECO:0000256" key="4">
    <source>
        <dbReference type="PROSITE-ProRule" id="PRU01161"/>
    </source>
</evidence>
<organism evidence="6 7">
    <name type="scientific">Yersinia aldovae</name>
    <dbReference type="NCBI Taxonomy" id="29483"/>
    <lineage>
        <taxon>Bacteria</taxon>
        <taxon>Pseudomonadati</taxon>
        <taxon>Pseudomonadota</taxon>
        <taxon>Gammaproteobacteria</taxon>
        <taxon>Enterobacterales</taxon>
        <taxon>Yersiniaceae</taxon>
        <taxon>Yersinia</taxon>
    </lineage>
</organism>
<proteinExistence type="predicted"/>
<gene>
    <name evidence="6" type="ORF">ERS137965_01987</name>
</gene>
<feature type="short sequence motif" description="DGA/G" evidence="4">
    <location>
        <begin position="183"/>
        <end position="185"/>
    </location>
</feature>
<dbReference type="PANTHER" id="PTHR14226:SF25">
    <property type="entry name" value="PHOSPHOESTERASE"/>
    <property type="match status" value="1"/>
</dbReference>
<keyword evidence="1 4" id="KW-0378">Hydrolase</keyword>
<dbReference type="GO" id="GO:0016042">
    <property type="term" value="P:lipid catabolic process"/>
    <property type="evidence" value="ECO:0007669"/>
    <property type="project" value="UniProtKB-UniRule"/>
</dbReference>
<dbReference type="GO" id="GO:0016787">
    <property type="term" value="F:hydrolase activity"/>
    <property type="evidence" value="ECO:0007669"/>
    <property type="project" value="UniProtKB-UniRule"/>
</dbReference>
<sequence>MGYRIPITLGNIEPLAYKPYQPGKMALVCEGGGQRGIFTAGVLDEFQRARFNPFDLMIGTSAGAQNLSAFICGQPGYARRVITRYTTTANFFNPLRFVRGGHLIDLDWLVDITSQQLPLAMEHAEQQLRNGREFLMCACRSDDFEPTYISPTRESWLSAIKASSAIPGLYRQGVDLDGVSYQDGGISDAIPVEEAYRRGADTIVVIRTVPSQTYYTPQWMKRMEHWLSESSLQQLVRIMQQHEQSYHRIQQFIENPPDDLRIFEIFPPKPLASNALGSRVAALNRDYHLGRRCGRYFLATVGHWLMPREPLEQADINSSKTSISLSRRLIQPQDILQPDAMAELIETEDLATASDIVHASDVTPSASNKKITGHLHPAAMTVTDSGLIIPATTRNKIQRLPADIMLPAHQGKAKGDSAS</sequence>
<dbReference type="InterPro" id="IPR050301">
    <property type="entry name" value="NTE"/>
</dbReference>
<dbReference type="eggNOG" id="COG4667">
    <property type="taxonomic scope" value="Bacteria"/>
</dbReference>
<evidence type="ECO:0000256" key="1">
    <source>
        <dbReference type="ARBA" id="ARBA00022801"/>
    </source>
</evidence>
<feature type="active site" description="Nucleophile" evidence="4">
    <location>
        <position position="61"/>
    </location>
</feature>
<keyword evidence="3 4" id="KW-0443">Lipid metabolism</keyword>
<dbReference type="AlphaFoldDB" id="A0A0T9TXP7"/>
<dbReference type="Pfam" id="PF01734">
    <property type="entry name" value="Patatin"/>
    <property type="match status" value="1"/>
</dbReference>
<feature type="short sequence motif" description="GXGXXG" evidence="4">
    <location>
        <begin position="31"/>
        <end position="36"/>
    </location>
</feature>
<dbReference type="EMBL" id="CQEJ01000009">
    <property type="protein sequence ID" value="CNL07684.1"/>
    <property type="molecule type" value="Genomic_DNA"/>
</dbReference>
<evidence type="ECO:0000313" key="7">
    <source>
        <dbReference type="Proteomes" id="UP000041595"/>
    </source>
</evidence>
<dbReference type="PROSITE" id="PS51635">
    <property type="entry name" value="PNPLA"/>
    <property type="match status" value="1"/>
</dbReference>
<feature type="short sequence motif" description="GXSXG" evidence="4">
    <location>
        <begin position="59"/>
        <end position="63"/>
    </location>
</feature>
<dbReference type="InterPro" id="IPR016035">
    <property type="entry name" value="Acyl_Trfase/lysoPLipase"/>
</dbReference>
<protein>
    <submittedName>
        <fullName evidence="6">Patatin</fullName>
    </submittedName>
</protein>
<dbReference type="PANTHER" id="PTHR14226">
    <property type="entry name" value="NEUROPATHY TARGET ESTERASE/SWISS CHEESE D.MELANOGASTER"/>
    <property type="match status" value="1"/>
</dbReference>
<evidence type="ECO:0000256" key="2">
    <source>
        <dbReference type="ARBA" id="ARBA00022963"/>
    </source>
</evidence>
<dbReference type="STRING" id="1453495.AT01_3089"/>
<keyword evidence="2 4" id="KW-0442">Lipid degradation</keyword>
<evidence type="ECO:0000313" key="6">
    <source>
        <dbReference type="EMBL" id="CNL07684.1"/>
    </source>
</evidence>
<dbReference type="InterPro" id="IPR037483">
    <property type="entry name" value="YjjU-like"/>
</dbReference>
<dbReference type="Pfam" id="PF19890">
    <property type="entry name" value="DUF6363"/>
    <property type="match status" value="1"/>
</dbReference>
<name>A0A0T9TXP7_YERAL</name>